<gene>
    <name evidence="1" type="ORF">SAMN05421811_103312</name>
</gene>
<proteinExistence type="predicted"/>
<keyword evidence="2" id="KW-1185">Reference proteome</keyword>
<organism evidence="1 2">
    <name type="scientific">Nonomuraea wenchangensis</name>
    <dbReference type="NCBI Taxonomy" id="568860"/>
    <lineage>
        <taxon>Bacteria</taxon>
        <taxon>Bacillati</taxon>
        <taxon>Actinomycetota</taxon>
        <taxon>Actinomycetes</taxon>
        <taxon>Streptosporangiales</taxon>
        <taxon>Streptosporangiaceae</taxon>
        <taxon>Nonomuraea</taxon>
    </lineage>
</organism>
<evidence type="ECO:0000313" key="2">
    <source>
        <dbReference type="Proteomes" id="UP000199361"/>
    </source>
</evidence>
<dbReference type="Proteomes" id="UP000199361">
    <property type="component" value="Unassembled WGS sequence"/>
</dbReference>
<evidence type="ECO:0000313" key="1">
    <source>
        <dbReference type="EMBL" id="SET52568.1"/>
    </source>
</evidence>
<sequence>MIPQNEADYLAYLADRSQQPDIQRLVAGWGPLEPDQLTLIARVLGGIRTSLPAQAGEAA</sequence>
<dbReference type="RefSeq" id="WP_091079614.1">
    <property type="nucleotide sequence ID" value="NZ_FOHX01000003.1"/>
</dbReference>
<dbReference type="EMBL" id="FOHX01000003">
    <property type="protein sequence ID" value="SET52568.1"/>
    <property type="molecule type" value="Genomic_DNA"/>
</dbReference>
<dbReference type="AlphaFoldDB" id="A0A1I0F666"/>
<reference evidence="1 2" key="1">
    <citation type="submission" date="2016-10" db="EMBL/GenBank/DDBJ databases">
        <authorList>
            <person name="de Groot N.N."/>
        </authorList>
    </citation>
    <scope>NUCLEOTIDE SEQUENCE [LARGE SCALE GENOMIC DNA]</scope>
    <source>
        <strain evidence="1 2">CGMCC 4.5598</strain>
    </source>
</reference>
<protein>
    <submittedName>
        <fullName evidence="1">Uncharacterized protein</fullName>
    </submittedName>
</protein>
<accession>A0A1I0F666</accession>
<dbReference type="STRING" id="568860.SAMN05421811_103312"/>
<name>A0A1I0F666_9ACTN</name>